<evidence type="ECO:0000313" key="3">
    <source>
        <dbReference type="Proteomes" id="UP000033684"/>
    </source>
</evidence>
<reference evidence="2 3" key="2">
    <citation type="journal article" date="2016" name="Microb. Ecol.">
        <title>Genome Characteristics of a Novel Type I Methanotroph (Sn10-6) Isolated from a Flooded Indian Rice Field.</title>
        <authorList>
            <person name="Rahalkar M.C."/>
            <person name="Pandit P.S."/>
            <person name="Dhakephalkar P.K."/>
            <person name="Pore S."/>
            <person name="Arora P."/>
            <person name="Kapse N."/>
        </authorList>
    </citation>
    <scope>NUCLEOTIDE SEQUENCE [LARGE SCALE GENOMIC DNA]</scope>
    <source>
        <strain evidence="2 3">Sn10-6</strain>
    </source>
</reference>
<dbReference type="InterPro" id="IPR003018">
    <property type="entry name" value="GAF"/>
</dbReference>
<dbReference type="InterPro" id="IPR035965">
    <property type="entry name" value="PAS-like_dom_sf"/>
</dbReference>
<evidence type="ECO:0000259" key="1">
    <source>
        <dbReference type="PROSITE" id="PS50112"/>
    </source>
</evidence>
<accession>A0A0F3II39</accession>
<reference evidence="3" key="1">
    <citation type="submission" date="2015-03" db="EMBL/GenBank/DDBJ databases">
        <title>Draft genome sequence of a novel methanotroph (Sn10-6) isolated from flooded ricefield rhizosphere in India.</title>
        <authorList>
            <person name="Pandit P.S."/>
            <person name="Pore S.D."/>
            <person name="Arora P."/>
            <person name="Kapse N.G."/>
            <person name="Dhakephalkar P.K."/>
            <person name="Rahalkar M.C."/>
        </authorList>
    </citation>
    <scope>NUCLEOTIDE SEQUENCE [LARGE SCALE GENOMIC DNA]</scope>
    <source>
        <strain evidence="3">Sn10-6</strain>
    </source>
</reference>
<organism evidence="2 3">
    <name type="scientific">Methylocucumis oryzae</name>
    <dbReference type="NCBI Taxonomy" id="1632867"/>
    <lineage>
        <taxon>Bacteria</taxon>
        <taxon>Pseudomonadati</taxon>
        <taxon>Pseudomonadota</taxon>
        <taxon>Gammaproteobacteria</taxon>
        <taxon>Methylococcales</taxon>
        <taxon>Methylococcaceae</taxon>
        <taxon>Methylocucumis</taxon>
    </lineage>
</organism>
<dbReference type="InterPro" id="IPR013767">
    <property type="entry name" value="PAS_fold"/>
</dbReference>
<proteinExistence type="predicted"/>
<dbReference type="SUPFAM" id="SSF55781">
    <property type="entry name" value="GAF domain-like"/>
    <property type="match status" value="1"/>
</dbReference>
<dbReference type="GO" id="GO:0006355">
    <property type="term" value="P:regulation of DNA-templated transcription"/>
    <property type="evidence" value="ECO:0007669"/>
    <property type="project" value="InterPro"/>
</dbReference>
<dbReference type="Proteomes" id="UP000033684">
    <property type="component" value="Unassembled WGS sequence"/>
</dbReference>
<dbReference type="Pfam" id="PF00989">
    <property type="entry name" value="PAS"/>
    <property type="match status" value="1"/>
</dbReference>
<dbReference type="PROSITE" id="PS50112">
    <property type="entry name" value="PAS"/>
    <property type="match status" value="1"/>
</dbReference>
<dbReference type="RefSeq" id="WP_045780656.1">
    <property type="nucleotide sequence ID" value="NZ_LAJX01000296.1"/>
</dbReference>
<dbReference type="Gene3D" id="3.30.450.40">
    <property type="match status" value="1"/>
</dbReference>
<dbReference type="NCBIfam" id="TIGR00229">
    <property type="entry name" value="sensory_box"/>
    <property type="match status" value="1"/>
</dbReference>
<name>A0A0F3II39_9GAMM</name>
<protein>
    <recommendedName>
        <fullName evidence="1">PAS domain-containing protein</fullName>
    </recommendedName>
</protein>
<evidence type="ECO:0000313" key="2">
    <source>
        <dbReference type="EMBL" id="KJV05119.1"/>
    </source>
</evidence>
<dbReference type="AlphaFoldDB" id="A0A0F3II39"/>
<dbReference type="Gene3D" id="3.30.450.20">
    <property type="entry name" value="PAS domain"/>
    <property type="match status" value="1"/>
</dbReference>
<gene>
    <name evidence="2" type="ORF">VZ94_20485</name>
</gene>
<feature type="domain" description="PAS" evidence="1">
    <location>
        <begin position="168"/>
        <end position="213"/>
    </location>
</feature>
<dbReference type="CDD" id="cd00130">
    <property type="entry name" value="PAS"/>
    <property type="match status" value="1"/>
</dbReference>
<dbReference type="InterPro" id="IPR000014">
    <property type="entry name" value="PAS"/>
</dbReference>
<dbReference type="SMART" id="SM00091">
    <property type="entry name" value="PAS"/>
    <property type="match status" value="1"/>
</dbReference>
<dbReference type="SUPFAM" id="SSF55785">
    <property type="entry name" value="PYP-like sensor domain (PAS domain)"/>
    <property type="match status" value="1"/>
</dbReference>
<comment type="caution">
    <text evidence="2">The sequence shown here is derived from an EMBL/GenBank/DDBJ whole genome shotgun (WGS) entry which is preliminary data.</text>
</comment>
<keyword evidence="3" id="KW-1185">Reference proteome</keyword>
<dbReference type="Pfam" id="PF01590">
    <property type="entry name" value="GAF"/>
    <property type="match status" value="1"/>
</dbReference>
<dbReference type="EMBL" id="LAJX01000296">
    <property type="protein sequence ID" value="KJV05119.1"/>
    <property type="molecule type" value="Genomic_DNA"/>
</dbReference>
<dbReference type="InterPro" id="IPR029016">
    <property type="entry name" value="GAF-like_dom_sf"/>
</dbReference>
<sequence>MALYAFFHHLKTRHIFMNLDADTQQRLTRIARLARLSLGIPITYFSVLNSPHDWYLNHPGLATPLADVLALPKQVLAHNAAIWQTDSAPDAQSVYHYAGLPIRSDQGQCLAIMSLAGYEPRNFSESEQLLLQDLATSAETELSHARLQLESKQKAFLALMSEYKLQQHENRFHAIIDTVIDGVISVNAEGFIEASNISAQTLFGYVDYELKNKPLGLLLAPVDYYVAEPDFLRQLARTPKTSHLANIDAHGMRKGGTLFPLQIRASEVLIADEPVFIVVIHDLSETRLMELAFKTFLMRLSAILMMPSSAKI</sequence>
<dbReference type="SMART" id="SM00065">
    <property type="entry name" value="GAF"/>
    <property type="match status" value="1"/>
</dbReference>